<name>A0A848J3T8_9BACT</name>
<dbReference type="PANTHER" id="PTHR43646:SF2">
    <property type="entry name" value="GLYCOSYLTRANSFERASE 2-LIKE DOMAIN-CONTAINING PROTEIN"/>
    <property type="match status" value="1"/>
</dbReference>
<dbReference type="NCBIfam" id="TIGR04283">
    <property type="entry name" value="glyco_like_mftF"/>
    <property type="match status" value="1"/>
</dbReference>
<keyword evidence="6" id="KW-1133">Transmembrane helix</keyword>
<dbReference type="GO" id="GO:0005886">
    <property type="term" value="C:plasma membrane"/>
    <property type="evidence" value="ECO:0007669"/>
    <property type="project" value="UniProtKB-SubCell"/>
</dbReference>
<keyword evidence="4 8" id="KW-0808">Transferase</keyword>
<keyword evidence="5 6" id="KW-0472">Membrane</keyword>
<keyword evidence="6" id="KW-0812">Transmembrane</keyword>
<comment type="subcellular location">
    <subcellularLocation>
        <location evidence="1">Cell membrane</location>
    </subcellularLocation>
</comment>
<evidence type="ECO:0000256" key="3">
    <source>
        <dbReference type="ARBA" id="ARBA00022676"/>
    </source>
</evidence>
<dbReference type="EMBL" id="JABBNU010000010">
    <property type="protein sequence ID" value="NMM49988.1"/>
    <property type="molecule type" value="Genomic_DNA"/>
</dbReference>
<gene>
    <name evidence="8" type="ORF">HH304_16395</name>
</gene>
<dbReference type="RefSeq" id="WP_169683689.1">
    <property type="nucleotide sequence ID" value="NZ_JABBNU010000010.1"/>
</dbReference>
<keyword evidence="2" id="KW-1003">Cell membrane</keyword>
<organism evidence="8 9">
    <name type="scientific">Marinigracilibium pacificum</name>
    <dbReference type="NCBI Taxonomy" id="2729599"/>
    <lineage>
        <taxon>Bacteria</taxon>
        <taxon>Pseudomonadati</taxon>
        <taxon>Bacteroidota</taxon>
        <taxon>Cytophagia</taxon>
        <taxon>Cytophagales</taxon>
        <taxon>Flammeovirgaceae</taxon>
        <taxon>Marinigracilibium</taxon>
    </lineage>
</organism>
<reference evidence="8 9" key="1">
    <citation type="submission" date="2020-04" db="EMBL/GenBank/DDBJ databases">
        <title>Flammeovirgaceae bacterium KN852 isolated from deep sea.</title>
        <authorList>
            <person name="Zhang D.-C."/>
        </authorList>
    </citation>
    <scope>NUCLEOTIDE SEQUENCE [LARGE SCALE GENOMIC DNA]</scope>
    <source>
        <strain evidence="8 9">KN852</strain>
    </source>
</reference>
<dbReference type="Proteomes" id="UP000559010">
    <property type="component" value="Unassembled WGS sequence"/>
</dbReference>
<feature type="transmembrane region" description="Helical" evidence="6">
    <location>
        <begin position="199"/>
        <end position="216"/>
    </location>
</feature>
<dbReference type="InterPro" id="IPR026461">
    <property type="entry name" value="Trfase_2_rSAM/seldom_assoc"/>
</dbReference>
<dbReference type="Gene3D" id="3.90.550.10">
    <property type="entry name" value="Spore Coat Polysaccharide Biosynthesis Protein SpsA, Chain A"/>
    <property type="match status" value="1"/>
</dbReference>
<evidence type="ECO:0000256" key="2">
    <source>
        <dbReference type="ARBA" id="ARBA00022475"/>
    </source>
</evidence>
<dbReference type="InterPro" id="IPR029044">
    <property type="entry name" value="Nucleotide-diphossugar_trans"/>
</dbReference>
<evidence type="ECO:0000313" key="9">
    <source>
        <dbReference type="Proteomes" id="UP000559010"/>
    </source>
</evidence>
<evidence type="ECO:0000256" key="6">
    <source>
        <dbReference type="SAM" id="Phobius"/>
    </source>
</evidence>
<accession>A0A848J3T8</accession>
<dbReference type="GO" id="GO:0016757">
    <property type="term" value="F:glycosyltransferase activity"/>
    <property type="evidence" value="ECO:0007669"/>
    <property type="project" value="UniProtKB-KW"/>
</dbReference>
<evidence type="ECO:0000256" key="1">
    <source>
        <dbReference type="ARBA" id="ARBA00004236"/>
    </source>
</evidence>
<proteinExistence type="predicted"/>
<feature type="domain" description="Glycosyltransferase 2-like" evidence="7">
    <location>
        <begin position="6"/>
        <end position="107"/>
    </location>
</feature>
<evidence type="ECO:0000256" key="4">
    <source>
        <dbReference type="ARBA" id="ARBA00022679"/>
    </source>
</evidence>
<keyword evidence="9" id="KW-1185">Reference proteome</keyword>
<evidence type="ECO:0000313" key="8">
    <source>
        <dbReference type="EMBL" id="NMM49988.1"/>
    </source>
</evidence>
<comment type="caution">
    <text evidence="8">The sequence shown here is derived from an EMBL/GenBank/DDBJ whole genome shotgun (WGS) entry which is preliminary data.</text>
</comment>
<dbReference type="Pfam" id="PF00535">
    <property type="entry name" value="Glycos_transf_2"/>
    <property type="match status" value="1"/>
</dbReference>
<dbReference type="InterPro" id="IPR001173">
    <property type="entry name" value="Glyco_trans_2-like"/>
</dbReference>
<dbReference type="PANTHER" id="PTHR43646">
    <property type="entry name" value="GLYCOSYLTRANSFERASE"/>
    <property type="match status" value="1"/>
</dbReference>
<dbReference type="AlphaFoldDB" id="A0A848J3T8"/>
<dbReference type="SUPFAM" id="SSF53448">
    <property type="entry name" value="Nucleotide-diphospho-sugar transferases"/>
    <property type="match status" value="1"/>
</dbReference>
<protein>
    <submittedName>
        <fullName evidence="8">Glycosyltransferase family 2 protein</fullName>
    </submittedName>
</protein>
<evidence type="ECO:0000256" key="5">
    <source>
        <dbReference type="ARBA" id="ARBA00023136"/>
    </source>
</evidence>
<evidence type="ECO:0000259" key="7">
    <source>
        <dbReference type="Pfam" id="PF00535"/>
    </source>
</evidence>
<sequence length="232" mass="26646">MNNNLSVIIPVLNEEENLKKLIPYLTSCLDSTDEIIIVDGGSVDNSKGAITESNNIKWLNSKKCSRASQLNLGAINANNDILYFLHADARPPTCFKKSIIKALENGHRMGGFKMKLKPRSRLSFLRINSYLSGKKGFFTGGGDQSLFIRKSDFESSGGFNERYSIMEDFEFYHQNLNIYGYHIIQKEIKVSSRKYKNNIWLWVNFINGVALIRFFMGHNPEKIKSFYYKMLK</sequence>
<keyword evidence="3" id="KW-0328">Glycosyltransferase</keyword>